<protein>
    <submittedName>
        <fullName evidence="1">Uncharacterized protein</fullName>
    </submittedName>
</protein>
<reference evidence="1" key="1">
    <citation type="journal article" date="2020" name="Nature">
        <title>Giant virus diversity and host interactions through global metagenomics.</title>
        <authorList>
            <person name="Schulz F."/>
            <person name="Roux S."/>
            <person name="Paez-Espino D."/>
            <person name="Jungbluth S."/>
            <person name="Walsh D.A."/>
            <person name="Denef V.J."/>
            <person name="McMahon K.D."/>
            <person name="Konstantinidis K.T."/>
            <person name="Eloe-Fadrosh E.A."/>
            <person name="Kyrpides N.C."/>
            <person name="Woyke T."/>
        </authorList>
    </citation>
    <scope>NUCLEOTIDE SEQUENCE</scope>
    <source>
        <strain evidence="1">GVMAG-M-3300023184-18</strain>
    </source>
</reference>
<dbReference type="EMBL" id="MN740078">
    <property type="protein sequence ID" value="QHT86920.1"/>
    <property type="molecule type" value="Genomic_DNA"/>
</dbReference>
<accession>A0A6C0I2U5</accession>
<evidence type="ECO:0000313" key="1">
    <source>
        <dbReference type="EMBL" id="QHT86920.1"/>
    </source>
</evidence>
<dbReference type="AlphaFoldDB" id="A0A6C0I2U5"/>
<sequence length="141" mass="16101">MTSSIYFTSTRNIRENDVINAFENKLCLGKIDDGNVNIVPVSNQDYNHVFFNITWNETLEAAKFVSELISKSSVKVYHNHGYWLCRMNRNPLKLRNKSAACIKFASMKNLNPVPVPLPFLIPLPVPVSAAMFNEDDFYVIN</sequence>
<name>A0A6C0I2U5_9ZZZZ</name>
<proteinExistence type="predicted"/>
<organism evidence="1">
    <name type="scientific">viral metagenome</name>
    <dbReference type="NCBI Taxonomy" id="1070528"/>
    <lineage>
        <taxon>unclassified sequences</taxon>
        <taxon>metagenomes</taxon>
        <taxon>organismal metagenomes</taxon>
    </lineage>
</organism>